<sequence>MTNAISNLNPEEQIEEIQLLQENIMQNVLKKYKLLLERLQHLETMPEITEDERFLLLAEIVNPVESEIV</sequence>
<name>A0A6J7WRV6_9CAUD</name>
<evidence type="ECO:0000313" key="1">
    <source>
        <dbReference type="EMBL" id="CAB5220749.1"/>
    </source>
</evidence>
<accession>A0A6J7WRV6</accession>
<proteinExistence type="predicted"/>
<organism evidence="1">
    <name type="scientific">uncultured Caudovirales phage</name>
    <dbReference type="NCBI Taxonomy" id="2100421"/>
    <lineage>
        <taxon>Viruses</taxon>
        <taxon>Duplodnaviria</taxon>
        <taxon>Heunggongvirae</taxon>
        <taxon>Uroviricota</taxon>
        <taxon>Caudoviricetes</taxon>
        <taxon>Peduoviridae</taxon>
        <taxon>Maltschvirus</taxon>
        <taxon>Maltschvirus maltsch</taxon>
    </lineage>
</organism>
<protein>
    <submittedName>
        <fullName evidence="1">Uncharacterized protein</fullName>
    </submittedName>
</protein>
<reference evidence="1" key="1">
    <citation type="submission" date="2020-05" db="EMBL/GenBank/DDBJ databases">
        <authorList>
            <person name="Chiriac C."/>
            <person name="Salcher M."/>
            <person name="Ghai R."/>
            <person name="Kavagutti S V."/>
        </authorList>
    </citation>
    <scope>NUCLEOTIDE SEQUENCE</scope>
</reference>
<dbReference type="EMBL" id="LR798292">
    <property type="protein sequence ID" value="CAB5220749.1"/>
    <property type="molecule type" value="Genomic_DNA"/>
</dbReference>
<gene>
    <name evidence="1" type="ORF">UFOVP244_31</name>
</gene>